<evidence type="ECO:0000313" key="2">
    <source>
        <dbReference type="Proteomes" id="UP001589710"/>
    </source>
</evidence>
<proteinExistence type="predicted"/>
<protein>
    <recommendedName>
        <fullName evidence="3">Restriction endonuclease</fullName>
    </recommendedName>
</protein>
<comment type="caution">
    <text evidence="1">The sequence shown here is derived from an EMBL/GenBank/DDBJ whole genome shotgun (WGS) entry which is preliminary data.</text>
</comment>
<dbReference type="EMBL" id="JBHMCG010000128">
    <property type="protein sequence ID" value="MFB9576316.1"/>
    <property type="molecule type" value="Genomic_DNA"/>
</dbReference>
<name>A0ABV5RGU4_9ACTN</name>
<reference evidence="1 2" key="1">
    <citation type="submission" date="2024-09" db="EMBL/GenBank/DDBJ databases">
        <authorList>
            <person name="Sun Q."/>
            <person name="Mori K."/>
        </authorList>
    </citation>
    <scope>NUCLEOTIDE SEQUENCE [LARGE SCALE GENOMIC DNA]</scope>
    <source>
        <strain evidence="1 2">JCM 3331</strain>
    </source>
</reference>
<sequence length="214" mass="24415">MSLAPRIPFTPLAGEPNPFQAEIPRPRERHIWSTPLDFTGHRSEAELAERVLERLVPWFFIEDQVQGEYCSGKDLRIDAIIRPRNPEQWQNPDVALGLEFKAFNCRDSTISAHDVTGLAAQAIDYTHVEWKGYRRVPVFTCPGALQWLGGNQSGEFNRGAQMYRNLLGQLGVGELLLFWGKGLTLYLSANHVWNEREGVRRGRNWDLTVRSGSR</sequence>
<organism evidence="1 2">
    <name type="scientific">Streptomyces yanii</name>
    <dbReference type="NCBI Taxonomy" id="78510"/>
    <lineage>
        <taxon>Bacteria</taxon>
        <taxon>Bacillati</taxon>
        <taxon>Actinomycetota</taxon>
        <taxon>Actinomycetes</taxon>
        <taxon>Kitasatosporales</taxon>
        <taxon>Streptomycetaceae</taxon>
        <taxon>Streptomyces</taxon>
    </lineage>
</organism>
<dbReference type="Proteomes" id="UP001589710">
    <property type="component" value="Unassembled WGS sequence"/>
</dbReference>
<evidence type="ECO:0000313" key="1">
    <source>
        <dbReference type="EMBL" id="MFB9576316.1"/>
    </source>
</evidence>
<evidence type="ECO:0008006" key="3">
    <source>
        <dbReference type="Google" id="ProtNLM"/>
    </source>
</evidence>
<dbReference type="RefSeq" id="WP_345517071.1">
    <property type="nucleotide sequence ID" value="NZ_BAAAXD010000043.1"/>
</dbReference>
<keyword evidence="2" id="KW-1185">Reference proteome</keyword>
<gene>
    <name evidence="1" type="ORF">ACFFTL_29530</name>
</gene>
<accession>A0ABV5RGU4</accession>